<name>A0ABW8SAH2_9CLOT</name>
<dbReference type="PANTHER" id="PTHR36432">
    <property type="match status" value="1"/>
</dbReference>
<accession>A0ABW8SAH2</accession>
<proteinExistence type="predicted"/>
<dbReference type="InterPro" id="IPR037914">
    <property type="entry name" value="SpoVT-AbrB_sf"/>
</dbReference>
<dbReference type="Gene3D" id="2.10.260.10">
    <property type="match status" value="1"/>
</dbReference>
<dbReference type="GO" id="GO:0003677">
    <property type="term" value="F:DNA binding"/>
    <property type="evidence" value="ECO:0007669"/>
    <property type="project" value="UniProtKB-KW"/>
</dbReference>
<sequence>MKATGVVRKIDDLGRITLPMELRRNLGIKIGDPIEIFVEGGDIILRKYQVGCHCCGKMEGLTKILDLDICPKCLAEFKKAAELINKVRKDEA</sequence>
<evidence type="ECO:0000313" key="4">
    <source>
        <dbReference type="Proteomes" id="UP001623600"/>
    </source>
</evidence>
<gene>
    <name evidence="3" type="ORF">ACJDTP_21775</name>
</gene>
<evidence type="ECO:0000259" key="2">
    <source>
        <dbReference type="PROSITE" id="PS51740"/>
    </source>
</evidence>
<dbReference type="NCBIfam" id="TIGR01439">
    <property type="entry name" value="lp_hng_hel_AbrB"/>
    <property type="match status" value="1"/>
</dbReference>
<dbReference type="EMBL" id="JBJIAB010000037">
    <property type="protein sequence ID" value="MFL0167707.1"/>
    <property type="molecule type" value="Genomic_DNA"/>
</dbReference>
<dbReference type="PANTHER" id="PTHR36432:SF4">
    <property type="entry name" value="TRANSITION STATE REGULATOR ABH-RELATED"/>
    <property type="match status" value="1"/>
</dbReference>
<evidence type="ECO:0000256" key="1">
    <source>
        <dbReference type="PROSITE-ProRule" id="PRU01076"/>
    </source>
</evidence>
<dbReference type="InterPro" id="IPR052731">
    <property type="entry name" value="B_subtilis_Trans_State_Reg"/>
</dbReference>
<dbReference type="SMART" id="SM00966">
    <property type="entry name" value="SpoVT_AbrB"/>
    <property type="match status" value="1"/>
</dbReference>
<organism evidence="3 4">
    <name type="scientific">Candidatus Clostridium helianthi</name>
    <dbReference type="NCBI Taxonomy" id="3381660"/>
    <lineage>
        <taxon>Bacteria</taxon>
        <taxon>Bacillati</taxon>
        <taxon>Bacillota</taxon>
        <taxon>Clostridia</taxon>
        <taxon>Eubacteriales</taxon>
        <taxon>Clostridiaceae</taxon>
        <taxon>Clostridium</taxon>
    </lineage>
</organism>
<evidence type="ECO:0000313" key="3">
    <source>
        <dbReference type="EMBL" id="MFL0167707.1"/>
    </source>
</evidence>
<keyword evidence="1 3" id="KW-0238">DNA-binding</keyword>
<dbReference type="Proteomes" id="UP001623600">
    <property type="component" value="Unassembled WGS sequence"/>
</dbReference>
<dbReference type="PROSITE" id="PS51740">
    <property type="entry name" value="SPOVT_ABRB"/>
    <property type="match status" value="1"/>
</dbReference>
<comment type="caution">
    <text evidence="3">The sequence shown here is derived from an EMBL/GenBank/DDBJ whole genome shotgun (WGS) entry which is preliminary data.</text>
</comment>
<dbReference type="SUPFAM" id="SSF89447">
    <property type="entry name" value="AbrB/MazE/MraZ-like"/>
    <property type="match status" value="1"/>
</dbReference>
<protein>
    <submittedName>
        <fullName evidence="3">AbrB/MazE/SpoVT family DNA-binding domain-containing protein</fullName>
    </submittedName>
</protein>
<dbReference type="Pfam" id="PF04014">
    <property type="entry name" value="MazE_antitoxin"/>
    <property type="match status" value="1"/>
</dbReference>
<keyword evidence="4" id="KW-1185">Reference proteome</keyword>
<dbReference type="RefSeq" id="WP_406762451.1">
    <property type="nucleotide sequence ID" value="NZ_JBJIAB010000037.1"/>
</dbReference>
<reference evidence="3 4" key="1">
    <citation type="submission" date="2024-11" db="EMBL/GenBank/DDBJ databases">
        <authorList>
            <person name="Heng Y.C."/>
            <person name="Lim A.C.H."/>
            <person name="Lee J.K.Y."/>
            <person name="Kittelmann S."/>
        </authorList>
    </citation>
    <scope>NUCLEOTIDE SEQUENCE [LARGE SCALE GENOMIC DNA]</scope>
    <source>
        <strain evidence="3 4">WILCCON 0112</strain>
    </source>
</reference>
<feature type="domain" description="SpoVT-AbrB" evidence="2">
    <location>
        <begin position="5"/>
        <end position="50"/>
    </location>
</feature>
<dbReference type="InterPro" id="IPR007159">
    <property type="entry name" value="SpoVT-AbrB_dom"/>
</dbReference>